<dbReference type="HAMAP" id="MF_00311">
    <property type="entry name" value="ATP_synth_E_arch"/>
    <property type="match status" value="1"/>
</dbReference>
<dbReference type="GO" id="GO:0042777">
    <property type="term" value="P:proton motive force-driven plasma membrane ATP synthesis"/>
    <property type="evidence" value="ECO:0007669"/>
    <property type="project" value="UniProtKB-UniRule"/>
</dbReference>
<proteinExistence type="inferred from homology"/>
<evidence type="ECO:0000313" key="6">
    <source>
        <dbReference type="Proteomes" id="UP000295325"/>
    </source>
</evidence>
<dbReference type="EMBL" id="SOAZ01000023">
    <property type="protein sequence ID" value="TDT50937.1"/>
    <property type="molecule type" value="Genomic_DNA"/>
</dbReference>
<accession>A0A4R7KBE5</accession>
<name>A0A4R7KBE5_9CLOT</name>
<organism evidence="5 6">
    <name type="scientific">Fonticella tunisiensis</name>
    <dbReference type="NCBI Taxonomy" id="1096341"/>
    <lineage>
        <taxon>Bacteria</taxon>
        <taxon>Bacillati</taxon>
        <taxon>Bacillota</taxon>
        <taxon>Clostridia</taxon>
        <taxon>Eubacteriales</taxon>
        <taxon>Clostridiaceae</taxon>
        <taxon>Fonticella</taxon>
    </lineage>
</organism>
<reference evidence="5 6" key="1">
    <citation type="submission" date="2019-03" db="EMBL/GenBank/DDBJ databases">
        <title>Genomic Encyclopedia of Type Strains, Phase IV (KMG-IV): sequencing the most valuable type-strain genomes for metagenomic binning, comparative biology and taxonomic classification.</title>
        <authorList>
            <person name="Goeker M."/>
        </authorList>
    </citation>
    <scope>NUCLEOTIDE SEQUENCE [LARGE SCALE GENOMIC DNA]</scope>
    <source>
        <strain evidence="5 6">DSM 24455</strain>
    </source>
</reference>
<dbReference type="GO" id="GO:0046933">
    <property type="term" value="F:proton-transporting ATP synthase activity, rotational mechanism"/>
    <property type="evidence" value="ECO:0007669"/>
    <property type="project" value="UniProtKB-UniRule"/>
</dbReference>
<dbReference type="Proteomes" id="UP000295325">
    <property type="component" value="Unassembled WGS sequence"/>
</dbReference>
<evidence type="ECO:0000313" key="5">
    <source>
        <dbReference type="EMBL" id="TDT50937.1"/>
    </source>
</evidence>
<dbReference type="InterPro" id="IPR002842">
    <property type="entry name" value="ATPase_V1_Esu"/>
</dbReference>
<evidence type="ECO:0000256" key="3">
    <source>
        <dbReference type="ARBA" id="ARBA00023065"/>
    </source>
</evidence>
<evidence type="ECO:0000256" key="1">
    <source>
        <dbReference type="ARBA" id="ARBA00005901"/>
    </source>
</evidence>
<dbReference type="InterPro" id="IPR038495">
    <property type="entry name" value="ATPase_E_C"/>
</dbReference>
<comment type="function">
    <text evidence="4">Produces ATP from ADP in the presence of a proton gradient across the membrane.</text>
</comment>
<keyword evidence="4" id="KW-0375">Hydrogen ion transport</keyword>
<dbReference type="Gene3D" id="3.30.2320.30">
    <property type="entry name" value="ATP synthase, E subunit, C-terminal"/>
    <property type="match status" value="1"/>
</dbReference>
<dbReference type="SUPFAM" id="SSF160527">
    <property type="entry name" value="V-type ATPase subunit E-like"/>
    <property type="match status" value="1"/>
</dbReference>
<keyword evidence="3 4" id="KW-0406">Ion transport</keyword>
<dbReference type="GO" id="GO:0005524">
    <property type="term" value="F:ATP binding"/>
    <property type="evidence" value="ECO:0007669"/>
    <property type="project" value="UniProtKB-UniRule"/>
</dbReference>
<comment type="caution">
    <text evidence="5">The sequence shown here is derived from an EMBL/GenBank/DDBJ whole genome shotgun (WGS) entry which is preliminary data.</text>
</comment>
<keyword evidence="2 4" id="KW-0813">Transport</keyword>
<sequence>MAGIENLKSRILRDSEEQARQIENEARARADEIVKSAKLRAEEILEEFKAKAERDGRDRRDRIIARAQLDLRNAVLAAKQEAIDKVLNTAIRKIQFMSVEEYTNFIERLLLSNIETGDEEVIFSENDKNRIDPDLLKRVNKKLQSEGKKGQLKISGEVRNISSGFILKREGLEVNCSIEAQIRALRDSLQGDIANLLFS</sequence>
<keyword evidence="4" id="KW-0066">ATP synthesis</keyword>
<dbReference type="GO" id="GO:0046961">
    <property type="term" value="F:proton-transporting ATPase activity, rotational mechanism"/>
    <property type="evidence" value="ECO:0007669"/>
    <property type="project" value="InterPro"/>
</dbReference>
<evidence type="ECO:0000256" key="2">
    <source>
        <dbReference type="ARBA" id="ARBA00022448"/>
    </source>
</evidence>
<dbReference type="RefSeq" id="WP_166636470.1">
    <property type="nucleotide sequence ID" value="NZ_SOAZ01000023.1"/>
</dbReference>
<evidence type="ECO:0000256" key="4">
    <source>
        <dbReference type="HAMAP-Rule" id="MF_00311"/>
    </source>
</evidence>
<dbReference type="Pfam" id="PF01991">
    <property type="entry name" value="vATP-synt_E"/>
    <property type="match status" value="1"/>
</dbReference>
<keyword evidence="6" id="KW-1185">Reference proteome</keyword>
<dbReference type="GO" id="GO:0033178">
    <property type="term" value="C:proton-transporting two-sector ATPase complex, catalytic domain"/>
    <property type="evidence" value="ECO:0007669"/>
    <property type="project" value="InterPro"/>
</dbReference>
<gene>
    <name evidence="4" type="primary">atpE</name>
    <name evidence="5" type="ORF">EDD71_12333</name>
</gene>
<dbReference type="Gene3D" id="1.20.5.620">
    <property type="entry name" value="F1F0 ATP synthase subunit B, membrane domain"/>
    <property type="match status" value="1"/>
</dbReference>
<comment type="similarity">
    <text evidence="1 4">Belongs to the V-ATPase E subunit family.</text>
</comment>
<protein>
    <recommendedName>
        <fullName evidence="4">V-type proton ATPase subunit E</fullName>
    </recommendedName>
    <alternativeName>
        <fullName evidence="4">V-ATPase subunit E</fullName>
    </alternativeName>
</protein>
<dbReference type="AlphaFoldDB" id="A0A4R7KBE5"/>